<proteinExistence type="predicted"/>
<reference evidence="1 2" key="1">
    <citation type="submission" date="2018-10" db="EMBL/GenBank/DDBJ databases">
        <title>A high-quality apple genome assembly.</title>
        <authorList>
            <person name="Hu J."/>
        </authorList>
    </citation>
    <scope>NUCLEOTIDE SEQUENCE [LARGE SCALE GENOMIC DNA]</scope>
    <source>
        <strain evidence="2">cv. HFTH1</strain>
        <tissue evidence="1">Young leaf</tissue>
    </source>
</reference>
<name>A0A498HKW5_MALDO</name>
<accession>A0A498HKW5</accession>
<sequence>MSAQQYSYNEVDNMYGLLYYFNGESQCPPKYCITPEGGVTKEITQAYKQSIHNDLALHSLLIATLSDETMDYVIGCMTA</sequence>
<comment type="caution">
    <text evidence="1">The sequence shown here is derived from an EMBL/GenBank/DDBJ whole genome shotgun (WGS) entry which is preliminary data.</text>
</comment>
<gene>
    <name evidence="1" type="ORF">DVH24_018914</name>
</gene>
<protein>
    <submittedName>
        <fullName evidence="1">Uncharacterized protein</fullName>
    </submittedName>
</protein>
<organism evidence="1 2">
    <name type="scientific">Malus domestica</name>
    <name type="common">Apple</name>
    <name type="synonym">Pyrus malus</name>
    <dbReference type="NCBI Taxonomy" id="3750"/>
    <lineage>
        <taxon>Eukaryota</taxon>
        <taxon>Viridiplantae</taxon>
        <taxon>Streptophyta</taxon>
        <taxon>Embryophyta</taxon>
        <taxon>Tracheophyta</taxon>
        <taxon>Spermatophyta</taxon>
        <taxon>Magnoliopsida</taxon>
        <taxon>eudicotyledons</taxon>
        <taxon>Gunneridae</taxon>
        <taxon>Pentapetalae</taxon>
        <taxon>rosids</taxon>
        <taxon>fabids</taxon>
        <taxon>Rosales</taxon>
        <taxon>Rosaceae</taxon>
        <taxon>Amygdaloideae</taxon>
        <taxon>Maleae</taxon>
        <taxon>Malus</taxon>
    </lineage>
</organism>
<dbReference type="AlphaFoldDB" id="A0A498HKW5"/>
<evidence type="ECO:0000313" key="1">
    <source>
        <dbReference type="EMBL" id="RXH71559.1"/>
    </source>
</evidence>
<evidence type="ECO:0000313" key="2">
    <source>
        <dbReference type="Proteomes" id="UP000290289"/>
    </source>
</evidence>
<keyword evidence="2" id="KW-1185">Reference proteome</keyword>
<dbReference type="EMBL" id="RDQH01000342">
    <property type="protein sequence ID" value="RXH71559.1"/>
    <property type="molecule type" value="Genomic_DNA"/>
</dbReference>
<dbReference type="Proteomes" id="UP000290289">
    <property type="component" value="Chromosome 16"/>
</dbReference>